<reference evidence="3" key="1">
    <citation type="journal article" date="2019" name="Int. J. Syst. Evol. Microbiol.">
        <title>The Global Catalogue of Microorganisms (GCM) 10K type strain sequencing project: providing services to taxonomists for standard genome sequencing and annotation.</title>
        <authorList>
            <consortium name="The Broad Institute Genomics Platform"/>
            <consortium name="The Broad Institute Genome Sequencing Center for Infectious Disease"/>
            <person name="Wu L."/>
            <person name="Ma J."/>
        </authorList>
    </citation>
    <scope>NUCLEOTIDE SEQUENCE [LARGE SCALE GENOMIC DNA]</scope>
    <source>
        <strain evidence="3">CGMCC 1.7003</strain>
    </source>
</reference>
<accession>A0ABQ3KV68</accession>
<dbReference type="PANTHER" id="PTHR37528">
    <property type="entry name" value="UPF0149 PROTEIN YGFB"/>
    <property type="match status" value="1"/>
</dbReference>
<comment type="similarity">
    <text evidence="1">Belongs to the UPF0149 family.</text>
</comment>
<evidence type="ECO:0000313" key="2">
    <source>
        <dbReference type="EMBL" id="GHG63540.1"/>
    </source>
</evidence>
<evidence type="ECO:0008006" key="4">
    <source>
        <dbReference type="Google" id="ProtNLM"/>
    </source>
</evidence>
<keyword evidence="3" id="KW-1185">Reference proteome</keyword>
<evidence type="ECO:0000256" key="1">
    <source>
        <dbReference type="ARBA" id="ARBA00038308"/>
    </source>
</evidence>
<dbReference type="InterPro" id="IPR011978">
    <property type="entry name" value="YgfB-like"/>
</dbReference>
<gene>
    <name evidence="2" type="ORF">GCM10010919_09330</name>
</gene>
<dbReference type="Gene3D" id="1.20.120.740">
    <property type="entry name" value="YgfB uncharacterised protein family UPF0149, PF03695"/>
    <property type="match status" value="1"/>
</dbReference>
<dbReference type="EMBL" id="BNAO01000002">
    <property type="protein sequence ID" value="GHG63540.1"/>
    <property type="molecule type" value="Genomic_DNA"/>
</dbReference>
<dbReference type="Pfam" id="PF03695">
    <property type="entry name" value="UPF0149"/>
    <property type="match status" value="1"/>
</dbReference>
<evidence type="ECO:0000313" key="3">
    <source>
        <dbReference type="Proteomes" id="UP000659697"/>
    </source>
</evidence>
<proteinExistence type="inferred from homology"/>
<dbReference type="NCBIfam" id="TIGR02292">
    <property type="entry name" value="ygfB_yecA"/>
    <property type="match status" value="1"/>
</dbReference>
<dbReference type="PANTHER" id="PTHR37528:SF1">
    <property type="entry name" value="UPF0149 PROTEIN YGFB"/>
    <property type="match status" value="1"/>
</dbReference>
<comment type="caution">
    <text evidence="2">The sequence shown here is derived from an EMBL/GenBank/DDBJ whole genome shotgun (WGS) entry which is preliminary data.</text>
</comment>
<name>A0ABQ3KV68_9ALTE</name>
<dbReference type="Proteomes" id="UP000659697">
    <property type="component" value="Unassembled WGS sequence"/>
</dbReference>
<sequence length="215" mass="23472">MVVVAYGTIFLAKDEAAMPNTLTSSSLIQSYDRWSAELDGAFVMASAAELHGLISGLLSGGLSAQSPDFLAVLYDFLNDGQALPQALKTDVQQLISNTAQSLQSGDYDFALLLPNDDDALIERLEAMVEWTQAFLVGFAVQQTDLSLLSDDIREAVEQLTEVTKLDIATNDDSSAEENEEAYFMVLEHIRLMVFSCFNEVGIKPIDKGPLSKTLH</sequence>
<dbReference type="SUPFAM" id="SSF101327">
    <property type="entry name" value="YgfB-like"/>
    <property type="match status" value="1"/>
</dbReference>
<organism evidence="2 3">
    <name type="scientific">Alishewanella longhuensis</name>
    <dbReference type="NCBI Taxonomy" id="1091037"/>
    <lineage>
        <taxon>Bacteria</taxon>
        <taxon>Pseudomonadati</taxon>
        <taxon>Pseudomonadota</taxon>
        <taxon>Gammaproteobacteria</taxon>
        <taxon>Alteromonadales</taxon>
        <taxon>Alteromonadaceae</taxon>
        <taxon>Alishewanella</taxon>
    </lineage>
</organism>
<protein>
    <recommendedName>
        <fullName evidence="4">YecA family protein</fullName>
    </recommendedName>
</protein>
<dbReference type="InterPro" id="IPR036255">
    <property type="entry name" value="YgfB-like_sf"/>
</dbReference>